<evidence type="ECO:0000313" key="11">
    <source>
        <dbReference type="EMBL" id="VDD93324.1"/>
    </source>
</evidence>
<dbReference type="GO" id="GO:0003724">
    <property type="term" value="F:RNA helicase activity"/>
    <property type="evidence" value="ECO:0007669"/>
    <property type="project" value="UniProtKB-EC"/>
</dbReference>
<evidence type="ECO:0000259" key="9">
    <source>
        <dbReference type="PROSITE" id="PS51194"/>
    </source>
</evidence>
<comment type="similarity">
    <text evidence="7">Belongs to the DEAD box helicase family.</text>
</comment>
<dbReference type="EMBL" id="UXUI01009249">
    <property type="protein sequence ID" value="VDD93324.1"/>
    <property type="molecule type" value="Genomic_DNA"/>
</dbReference>
<dbReference type="SMART" id="SM00487">
    <property type="entry name" value="DEXDc"/>
    <property type="match status" value="1"/>
</dbReference>
<evidence type="ECO:0000313" key="12">
    <source>
        <dbReference type="Proteomes" id="UP000274131"/>
    </source>
</evidence>
<feature type="short sequence motif" description="Q motif" evidence="6">
    <location>
        <begin position="19"/>
        <end position="47"/>
    </location>
</feature>
<evidence type="ECO:0000256" key="2">
    <source>
        <dbReference type="ARBA" id="ARBA00022741"/>
    </source>
</evidence>
<dbReference type="PROSITE" id="PS00039">
    <property type="entry name" value="DEAD_ATP_HELICASE"/>
    <property type="match status" value="1"/>
</dbReference>
<evidence type="ECO:0000256" key="1">
    <source>
        <dbReference type="ARBA" id="ARBA00012552"/>
    </source>
</evidence>
<feature type="domain" description="Helicase ATP-binding" evidence="8">
    <location>
        <begin position="50"/>
        <end position="198"/>
    </location>
</feature>
<gene>
    <name evidence="11" type="ORF">EVEC_LOCUS8075</name>
</gene>
<dbReference type="EC" id="3.6.4.13" evidence="1"/>
<feature type="domain" description="Helicase C-terminal" evidence="9">
    <location>
        <begin position="159"/>
        <end position="370"/>
    </location>
</feature>
<dbReference type="GO" id="GO:0016787">
    <property type="term" value="F:hydrolase activity"/>
    <property type="evidence" value="ECO:0007669"/>
    <property type="project" value="UniProtKB-KW"/>
</dbReference>
<dbReference type="InterPro" id="IPR000629">
    <property type="entry name" value="RNA-helicase_DEAD-box_CS"/>
</dbReference>
<proteinExistence type="inferred from homology"/>
<feature type="domain" description="DEAD-box RNA helicase Q" evidence="10">
    <location>
        <begin position="19"/>
        <end position="47"/>
    </location>
</feature>
<dbReference type="GO" id="GO:0003676">
    <property type="term" value="F:nucleic acid binding"/>
    <property type="evidence" value="ECO:0007669"/>
    <property type="project" value="InterPro"/>
</dbReference>
<dbReference type="InterPro" id="IPR014001">
    <property type="entry name" value="Helicase_ATP-bd"/>
</dbReference>
<evidence type="ECO:0000259" key="10">
    <source>
        <dbReference type="PROSITE" id="PS51195"/>
    </source>
</evidence>
<reference evidence="13" key="1">
    <citation type="submission" date="2017-02" db="UniProtKB">
        <authorList>
            <consortium name="WormBaseParasite"/>
        </authorList>
    </citation>
    <scope>IDENTIFICATION</scope>
</reference>
<dbReference type="Proteomes" id="UP000274131">
    <property type="component" value="Unassembled WGS sequence"/>
</dbReference>
<evidence type="ECO:0000313" key="13">
    <source>
        <dbReference type="WBParaSite" id="EVEC_0000859101-mRNA-1"/>
    </source>
</evidence>
<dbReference type="SMART" id="SM00490">
    <property type="entry name" value="HELICc"/>
    <property type="match status" value="1"/>
</dbReference>
<evidence type="ECO:0000256" key="6">
    <source>
        <dbReference type="PROSITE-ProRule" id="PRU00552"/>
    </source>
</evidence>
<dbReference type="AlphaFoldDB" id="A0A0N4VDB4"/>
<dbReference type="Pfam" id="PF00270">
    <property type="entry name" value="DEAD"/>
    <property type="match status" value="2"/>
</dbReference>
<dbReference type="PROSITE" id="PS51194">
    <property type="entry name" value="HELICASE_CTER"/>
    <property type="match status" value="1"/>
</dbReference>
<keyword evidence="3 7" id="KW-0378">Hydrolase</keyword>
<dbReference type="PANTHER" id="PTHR47958">
    <property type="entry name" value="ATP-DEPENDENT RNA HELICASE DBP3"/>
    <property type="match status" value="1"/>
</dbReference>
<sequence>MQFEEIVEYDRTDDVKTDKEFGSLMLSESSLRALARAGYISPSPVQVQAIPIGLLGFDILVQAKSGTGKTLVFSLLALEGINAQSNVPQVLILTPTREIAIQICTVITRLAPRVVLNIVIGTSGRLCHLVSIRALNTSSIRLFVLDEADKLMDENFQKDINFLFSCLPSEKQVAVFSATYPHNIDSILARYMRNSRLIRAGSADVQLIGIKQFVIIRYAKHANDSLATLLRSITFTQCIIYANDHIRKAFVGFYFDVAFISSAMEQSERNKIMKQLRNFGVKILVSTDLTARGIDVGNVNVIVNMGAPLDCETYLHRIGRAIKFCSLIGGEKFYSRNELLCIRDLHTQRFWQTYARKLFGKLPAEIRIASESYLSFLKVLYSLQNL</sequence>
<evidence type="ECO:0000256" key="5">
    <source>
        <dbReference type="ARBA" id="ARBA00022840"/>
    </source>
</evidence>
<evidence type="ECO:0000259" key="8">
    <source>
        <dbReference type="PROSITE" id="PS51192"/>
    </source>
</evidence>
<dbReference type="InterPro" id="IPR027417">
    <property type="entry name" value="P-loop_NTPase"/>
</dbReference>
<evidence type="ECO:0000256" key="4">
    <source>
        <dbReference type="ARBA" id="ARBA00022806"/>
    </source>
</evidence>
<dbReference type="Pfam" id="PF00271">
    <property type="entry name" value="Helicase_C"/>
    <property type="match status" value="1"/>
</dbReference>
<dbReference type="STRING" id="51028.A0A0N4VDB4"/>
<organism evidence="13">
    <name type="scientific">Enterobius vermicularis</name>
    <name type="common">Human pinworm</name>
    <dbReference type="NCBI Taxonomy" id="51028"/>
    <lineage>
        <taxon>Eukaryota</taxon>
        <taxon>Metazoa</taxon>
        <taxon>Ecdysozoa</taxon>
        <taxon>Nematoda</taxon>
        <taxon>Chromadorea</taxon>
        <taxon>Rhabditida</taxon>
        <taxon>Spirurina</taxon>
        <taxon>Oxyuridomorpha</taxon>
        <taxon>Oxyuroidea</taxon>
        <taxon>Oxyuridae</taxon>
        <taxon>Enterobius</taxon>
    </lineage>
</organism>
<dbReference type="PROSITE" id="PS51195">
    <property type="entry name" value="Q_MOTIF"/>
    <property type="match status" value="1"/>
</dbReference>
<dbReference type="SUPFAM" id="SSF52540">
    <property type="entry name" value="P-loop containing nucleoside triphosphate hydrolases"/>
    <property type="match status" value="2"/>
</dbReference>
<reference evidence="11 12" key="2">
    <citation type="submission" date="2018-10" db="EMBL/GenBank/DDBJ databases">
        <authorList>
            <consortium name="Pathogen Informatics"/>
        </authorList>
    </citation>
    <scope>NUCLEOTIDE SEQUENCE [LARGE SCALE GENOMIC DNA]</scope>
</reference>
<protein>
    <recommendedName>
        <fullName evidence="1">RNA helicase</fullName>
        <ecNumber evidence="1">3.6.4.13</ecNumber>
    </recommendedName>
</protein>
<dbReference type="InterPro" id="IPR014014">
    <property type="entry name" value="RNA_helicase_DEAD_Q_motif"/>
</dbReference>
<accession>A0A0N4VDB4</accession>
<dbReference type="InterPro" id="IPR001650">
    <property type="entry name" value="Helicase_C-like"/>
</dbReference>
<keyword evidence="12" id="KW-1185">Reference proteome</keyword>
<dbReference type="OrthoDB" id="434041at2759"/>
<evidence type="ECO:0000256" key="3">
    <source>
        <dbReference type="ARBA" id="ARBA00022801"/>
    </source>
</evidence>
<keyword evidence="5 7" id="KW-0067">ATP-binding</keyword>
<dbReference type="Gene3D" id="3.40.50.300">
    <property type="entry name" value="P-loop containing nucleotide triphosphate hydrolases"/>
    <property type="match status" value="3"/>
</dbReference>
<dbReference type="GO" id="GO:0005524">
    <property type="term" value="F:ATP binding"/>
    <property type="evidence" value="ECO:0007669"/>
    <property type="project" value="UniProtKB-KW"/>
</dbReference>
<dbReference type="WBParaSite" id="EVEC_0000859101-mRNA-1">
    <property type="protein sequence ID" value="EVEC_0000859101-mRNA-1"/>
    <property type="gene ID" value="EVEC_0000859101"/>
</dbReference>
<evidence type="ECO:0000256" key="7">
    <source>
        <dbReference type="RuleBase" id="RU000492"/>
    </source>
</evidence>
<name>A0A0N4VDB4_ENTVE</name>
<dbReference type="CDD" id="cd18787">
    <property type="entry name" value="SF2_C_DEAD"/>
    <property type="match status" value="1"/>
</dbReference>
<dbReference type="InterPro" id="IPR011545">
    <property type="entry name" value="DEAD/DEAH_box_helicase_dom"/>
</dbReference>
<dbReference type="PROSITE" id="PS51192">
    <property type="entry name" value="HELICASE_ATP_BIND_1"/>
    <property type="match status" value="1"/>
</dbReference>
<dbReference type="GO" id="GO:0043186">
    <property type="term" value="C:P granule"/>
    <property type="evidence" value="ECO:0007669"/>
    <property type="project" value="UniProtKB-ARBA"/>
</dbReference>
<keyword evidence="4 7" id="KW-0347">Helicase</keyword>
<keyword evidence="2 7" id="KW-0547">Nucleotide-binding</keyword>